<sequence length="1907" mass="196078">MANRIQLRRGGAQEWANANPTLAQGELGIELDTGRFKIGDGATAWNTLRYERPVESNTNTPNSLVQRDADGSFSAGTITSTLIGNASTSTRLEQTRQIQLSNDVTATGNFDGSQNLNLSTALSLINTLPHYLEGGLSTTTRTFTEVTVDQKGRVINARTPSQLNLTDYGLDGSATSDTTLAQPWNANLEAISDETGTGLYSKTAAGVVETRLITGAAGQIVITDGGGISGNPLVSLSVQANVVPGDYNTESLTSVSQAGSGGEPFGTETVNASKFSVDDKGRLTTVTNVPIATATEGSKYAAYAAGTTYVRYDIIEDSSRVYQAITGIAAGGGAPTHTDGSDAGGWRYLAAAAVEQKGLASFAQEDFDVDANGHVTIAAVGVDNTQLQNNRIGFADGNTVENFELDQELTATTGYRGFNYLNYLKVNDTSGNLLVGANNTGDSGAGELDVNVRSYFSDPDITLDGALNQTLDKTGDGNLTFQLSQNTATNRNFNILTTNAGSGSSNIIITAEDTIQISASEATGKVHVEDTKFQDNYIATTNATMNLDPGDDRAVTGLVRVWGNLQIDGTTTTINSTQLTVDDVTILLGGDTVPTTDDNLDRGIEFNYYDTEARLGFYGWDTNYSDLGGHAGGYRFLHAATNTNEVFTGTDSGIIAGNVKLTTGTNSTSNTTGDLVVAGGVGITQDVNIGGLLDVDSTLRVTSTSRFDDNVVLQGASKTLQLNNGSGTTKIEFQSTTGNGSLAGILDVTGNFNINTDKFNVVATSGNTSIAGTLGVTNIATFSNDIDANANMTLAGNLHMESTNDITVAKNVGTGVWEIQSNDYGALRLDGGAYVAGDALIDGTLHVNGAIEVQDSATETESRLNWLRVRYRGRFGDTYQATPSYASHNTTTIRAHGGAGIERTLHVGGTGSGEGLFVGKRYSGDTVKFSVLGATGNTDIQGTFDVAGNSEFNGTVDVDADFAVRNGTTDKFFVDNVTGNTDIQGTLDVNGATEITNTLDVSNAVTFDQTLLVQGNSEFNGTVDVDANFAVRSGSTDKMTVASSSGNIATDGTLVVQGQTTINDSLIVDAANEVFSVRNGSAVEKFGVDADNGNTNIIGTLTVGDATQINDTFGASGIVTLTNNTEQTLTGSYGADGALRLTGGAAVQRNLAVGGAARVYGNTELTGTLDLNNSADISGALVTHDNVTITADNKTFAIQNASAANKFTVDTDNGNTDLRGTLDIGGDVTAESNLTVTGNLTINGTTTTVNSTVTTIDDPIITVGGDTAPASNDGKDRGVEFRYYDSSAKIGFFGYDRSANQFAFVVDATNSSEVLSGTDGNLRAGSLNLTGAGTALDVDANANIDGTLTVDGQIISQVSSGAALVIPNTTKINNLNADLLDSMTTASAATATTVVARDSSGDFAANIITVASGVGAAAGIQGNALTADTLKTARNITVAGVVSGDAEFNGSGDITITTTYVDADITALAAMAGTGFVSRTAANTYAQRTLAVTASSGITLTNADGVSGNPTINVASTASNSANNLVLRDASGDFAAGTITAALVGNVTGQTSDISNHDTGDLSEGSNLYFTNERVDDRVNALIVAGTGVTKAYNDSAGTYTLTVTQADIDTDNVTEGSTNLFTTAARTRTHFTYGTGIELSGAGALSVTQADIDTDNVTEGSTNIFYTEARFNTSLATKDTDDVSEGSSNLYFTNTRADTRADLRVAAATGANLDLSSKSTTNLSEGTNQYYTEARVQDKLDNAFAQLSAMLNNLATATTLVLNLSGDPTPGDVTTLNNGTLSGGTLYNTGTAVATTSSGSGTGLTVDITASGGAITAVAINAAGSGYVVGETITISTGGGDATINVSAVTEMAIGDTVTGSTSGTTGVITAVGATSVTVDTVDGFFKKTETVSAGDVSTLTITSFA</sequence>
<evidence type="ECO:0000259" key="1">
    <source>
        <dbReference type="Pfam" id="PF18454"/>
    </source>
</evidence>
<dbReference type="SUPFAM" id="SSF69349">
    <property type="entry name" value="Phage fibre proteins"/>
    <property type="match status" value="1"/>
</dbReference>
<name>A0A1D7SVE4_9CAUD</name>
<accession>A0A1D7SVE4</accession>
<dbReference type="Pfam" id="PF18454">
    <property type="entry name" value="Mtd_N"/>
    <property type="match status" value="1"/>
</dbReference>
<reference evidence="2 3" key="1">
    <citation type="journal article" date="2016" name="Environ. Microbiol.">
        <title>Genomic diversification of marine cyanophages into stable ecotypes.</title>
        <authorList>
            <person name="Marston M.F."/>
            <person name="Martiny J.B."/>
        </authorList>
    </citation>
    <scope>NUCLEOTIDE SEQUENCE [LARGE SCALE GENOMIC DNA]</scope>
    <source>
        <strain evidence="2">RW_27_0310</strain>
    </source>
</reference>
<dbReference type="Proteomes" id="UP000223325">
    <property type="component" value="Segment"/>
</dbReference>
<evidence type="ECO:0000313" key="2">
    <source>
        <dbReference type="EMBL" id="AOO17513.1"/>
    </source>
</evidence>
<proteinExistence type="predicted"/>
<protein>
    <recommendedName>
        <fullName evidence="1">Major tropism determinant N-terminal domain-containing protein</fullName>
    </recommendedName>
</protein>
<dbReference type="InterPro" id="IPR041352">
    <property type="entry name" value="Mtd_N"/>
</dbReference>
<feature type="domain" description="Major tropism determinant N-terminal" evidence="1">
    <location>
        <begin position="5"/>
        <end position="43"/>
    </location>
</feature>
<evidence type="ECO:0000313" key="3">
    <source>
        <dbReference type="Proteomes" id="UP000223325"/>
    </source>
</evidence>
<gene>
    <name evidence="2" type="ORF">RW270310_094</name>
</gene>
<dbReference type="EMBL" id="KX349318">
    <property type="protein sequence ID" value="AOO17513.1"/>
    <property type="molecule type" value="Genomic_DNA"/>
</dbReference>
<organism evidence="2 3">
    <name type="scientific">Cyanophage S-RIM12</name>
    <dbReference type="NCBI Taxonomy" id="1278402"/>
    <lineage>
        <taxon>Viruses</taxon>
        <taxon>Duplodnaviria</taxon>
        <taxon>Heunggongvirae</taxon>
        <taxon>Uroviricota</taxon>
        <taxon>Caudoviricetes</taxon>
        <taxon>Pantevenvirales</taxon>
        <taxon>Kyanoviridae</taxon>
        <taxon>Brizovirus</taxon>
        <taxon>Brizovirus syn33</taxon>
    </lineage>
</organism>